<feature type="non-terminal residue" evidence="1">
    <location>
        <position position="139"/>
    </location>
</feature>
<dbReference type="Proteomes" id="UP001176940">
    <property type="component" value="Unassembled WGS sequence"/>
</dbReference>
<reference evidence="1" key="1">
    <citation type="submission" date="2023-07" db="EMBL/GenBank/DDBJ databases">
        <authorList>
            <person name="Stuckert A."/>
        </authorList>
    </citation>
    <scope>NUCLEOTIDE SEQUENCE</scope>
</reference>
<keyword evidence="2" id="KW-1185">Reference proteome</keyword>
<comment type="caution">
    <text evidence="1">The sequence shown here is derived from an EMBL/GenBank/DDBJ whole genome shotgun (WGS) entry which is preliminary data.</text>
</comment>
<feature type="non-terminal residue" evidence="1">
    <location>
        <position position="1"/>
    </location>
</feature>
<dbReference type="EMBL" id="CAUEEQ010079291">
    <property type="protein sequence ID" value="CAJ0968460.1"/>
    <property type="molecule type" value="Genomic_DNA"/>
</dbReference>
<protein>
    <submittedName>
        <fullName evidence="1">Uncharacterized protein</fullName>
    </submittedName>
</protein>
<accession>A0ABN9MNW5</accession>
<organism evidence="1 2">
    <name type="scientific">Ranitomeya imitator</name>
    <name type="common">mimic poison frog</name>
    <dbReference type="NCBI Taxonomy" id="111125"/>
    <lineage>
        <taxon>Eukaryota</taxon>
        <taxon>Metazoa</taxon>
        <taxon>Chordata</taxon>
        <taxon>Craniata</taxon>
        <taxon>Vertebrata</taxon>
        <taxon>Euteleostomi</taxon>
        <taxon>Amphibia</taxon>
        <taxon>Batrachia</taxon>
        <taxon>Anura</taxon>
        <taxon>Neobatrachia</taxon>
        <taxon>Hyloidea</taxon>
        <taxon>Dendrobatidae</taxon>
        <taxon>Dendrobatinae</taxon>
        <taxon>Ranitomeya</taxon>
    </lineage>
</organism>
<gene>
    <name evidence="1" type="ORF">RIMI_LOCUS23115694</name>
</gene>
<dbReference type="PANTHER" id="PTHR33504">
    <property type="entry name" value="NADH DEHYDROGENASE (UBIQUINONE) 1 BETA SUBCOMPLEX, 4"/>
    <property type="match status" value="1"/>
</dbReference>
<evidence type="ECO:0000313" key="2">
    <source>
        <dbReference type="Proteomes" id="UP001176940"/>
    </source>
</evidence>
<dbReference type="PANTHER" id="PTHR33504:SF2">
    <property type="entry name" value="PROTEIN MFI"/>
    <property type="match status" value="1"/>
</dbReference>
<sequence length="139" mass="16268">YFPTREYQHGSSITYLKWIVQVHHKSLESLCVTCESSHLLCSRLVGLWPFFCIAIEVMMEDVSYSVTSDPDVYTMEEDRAARVIQRAFRRILDMNVFKYIKNLLSFKAQGDPRLLLKCINPGEVRTRLPPRSIDFVLMF</sequence>
<proteinExistence type="predicted"/>
<name>A0ABN9MNW5_9NEOB</name>
<evidence type="ECO:0000313" key="1">
    <source>
        <dbReference type="EMBL" id="CAJ0968460.1"/>
    </source>
</evidence>